<dbReference type="PANTHER" id="PTHR43065">
    <property type="entry name" value="SENSOR HISTIDINE KINASE"/>
    <property type="match status" value="1"/>
</dbReference>
<dbReference type="GO" id="GO:0006355">
    <property type="term" value="P:regulation of DNA-templated transcription"/>
    <property type="evidence" value="ECO:0007669"/>
    <property type="project" value="InterPro"/>
</dbReference>
<feature type="domain" description="Response regulatory" evidence="13">
    <location>
        <begin position="569"/>
        <end position="683"/>
    </location>
</feature>
<dbReference type="InterPro" id="IPR003594">
    <property type="entry name" value="HATPase_dom"/>
</dbReference>
<evidence type="ECO:0000256" key="2">
    <source>
        <dbReference type="ARBA" id="ARBA00012438"/>
    </source>
</evidence>
<dbReference type="InterPro" id="IPR000014">
    <property type="entry name" value="PAS"/>
</dbReference>
<dbReference type="SMART" id="SM00387">
    <property type="entry name" value="HATPase_c"/>
    <property type="match status" value="1"/>
</dbReference>
<feature type="transmembrane region" description="Helical" evidence="11">
    <location>
        <begin position="93"/>
        <end position="113"/>
    </location>
</feature>
<dbReference type="Gene3D" id="3.40.50.2300">
    <property type="match status" value="2"/>
</dbReference>
<dbReference type="eggNOG" id="COG2204">
    <property type="taxonomic scope" value="Bacteria"/>
</dbReference>
<dbReference type="Gene3D" id="3.30.450.20">
    <property type="entry name" value="PAS domain"/>
    <property type="match status" value="1"/>
</dbReference>
<dbReference type="InterPro" id="IPR001789">
    <property type="entry name" value="Sig_transdc_resp-reg_receiver"/>
</dbReference>
<evidence type="ECO:0000259" key="12">
    <source>
        <dbReference type="PROSITE" id="PS50109"/>
    </source>
</evidence>
<keyword evidence="7" id="KW-0067">ATP-binding</keyword>
<keyword evidence="6 15" id="KW-0418">Kinase</keyword>
<evidence type="ECO:0000259" key="13">
    <source>
        <dbReference type="PROSITE" id="PS50110"/>
    </source>
</evidence>
<dbReference type="eggNOG" id="COG0784">
    <property type="taxonomic scope" value="Bacteria"/>
</dbReference>
<dbReference type="eggNOG" id="COG4191">
    <property type="taxonomic scope" value="Bacteria"/>
</dbReference>
<keyword evidence="5" id="KW-0547">Nucleotide-binding</keyword>
<feature type="domain" description="Response regulatory" evidence="13">
    <location>
        <begin position="691"/>
        <end position="805"/>
    </location>
</feature>
<feature type="domain" description="PAS" evidence="14">
    <location>
        <begin position="198"/>
        <end position="246"/>
    </location>
</feature>
<comment type="catalytic activity">
    <reaction evidence="1">
        <text>ATP + protein L-histidine = ADP + protein N-phospho-L-histidine.</text>
        <dbReference type="EC" id="2.7.13.3"/>
    </reaction>
</comment>
<dbReference type="Pfam" id="PF00989">
    <property type="entry name" value="PAS"/>
    <property type="match status" value="1"/>
</dbReference>
<evidence type="ECO:0000259" key="14">
    <source>
        <dbReference type="PROSITE" id="PS50112"/>
    </source>
</evidence>
<dbReference type="PROSITE" id="PS50110">
    <property type="entry name" value="RESPONSE_REGULATORY"/>
    <property type="match status" value="2"/>
</dbReference>
<dbReference type="SMART" id="SM00388">
    <property type="entry name" value="HisKA"/>
    <property type="match status" value="1"/>
</dbReference>
<dbReference type="InterPro" id="IPR005467">
    <property type="entry name" value="His_kinase_dom"/>
</dbReference>
<dbReference type="PANTHER" id="PTHR43065:SF46">
    <property type="entry name" value="C4-DICARBOXYLATE TRANSPORT SENSOR PROTEIN DCTB"/>
    <property type="match status" value="1"/>
</dbReference>
<dbReference type="SUPFAM" id="SSF55785">
    <property type="entry name" value="PYP-like sensor domain (PAS domain)"/>
    <property type="match status" value="1"/>
</dbReference>
<sequence length="822" mass="89148">MKRICTDPAEDRHARALRYGCAALALALCLALVRSALVTHALHIPLFFNLLVVLGALVLNLAGNTIWPARLIAFGTLLSTALMVTLARDGFRSIVMLIFPGVLLIGVMMFNCLDYSLVSLATLLTVTCLGIAEMHGVIPLVPIVRTTTDPPTIFMVDLILAVLAFFGRRLTLDARRNLAELRASAARLAEANQELKFSEARYRRFIELAVEAIFVVDSKGAIIEVNREATALTGIARERLLGSSMMSLFAAGESSEDAFPLDVLAQGVPIMRLCRIHRPDGAVVEAEAHSAMLPEGMILCFCRDLKERKQAEDDRKKLEEQLVQAQKMESIGRLAGGVAHDFNNLLTVINGYSRMLLDAPPSEPPERDSLEEIHRAGERAAGLTQQLLAFSRKQILQPRVLDCSRVVREIQSMLVRLVGEDIDLKVTLCDAPATVCADRHQLEQVIMNLAVNARDAMPRGGTMHIETSMMEGSVSHVTLAVSDSGAGMGEEQQRRIFEPFFTTKEIGKGTGLGLSIIQGIVQQSGGSIEVESEPGCGSTFRIFLPKVAAVDGDADPEFPRFEEVRGSETVLVVEDQEEVRRFAAGALRTYGYRVIAVESGAEALAVCEREAIDLLLTDIVMPNLNGRELAELVSKRWPGIKVLFMSAYAGGTDMNGGVLRNGTAFIQKPFLAVQLAEKVRRTLAAPARQARILIADDEAGVRGFLRAALEQQGYEVMEAADGKQAIRQIQDNAVDLLITDLVMPEQEGIETIRALHKEMAGIGIIAISGAFGGQFLRSARLLGAHAVLSKPVAVNALLSTVADVLKQVNPTSSLQPLVPGTS</sequence>
<dbReference type="FunCoup" id="Q01XM8">
    <property type="interactions" value="321"/>
</dbReference>
<dbReference type="SUPFAM" id="SSF47384">
    <property type="entry name" value="Homodimeric domain of signal transducing histidine kinase"/>
    <property type="match status" value="1"/>
</dbReference>
<dbReference type="EC" id="2.7.13.3" evidence="2"/>
<dbReference type="PROSITE" id="PS50109">
    <property type="entry name" value="HIS_KIN"/>
    <property type="match status" value="1"/>
</dbReference>
<dbReference type="Pfam" id="PF00512">
    <property type="entry name" value="HisKA"/>
    <property type="match status" value="1"/>
</dbReference>
<gene>
    <name evidence="15" type="ordered locus">Acid_4628</name>
</gene>
<dbReference type="InterPro" id="IPR011006">
    <property type="entry name" value="CheY-like_superfamily"/>
</dbReference>
<keyword evidence="8" id="KW-0902">Two-component regulatory system</keyword>
<feature type="transmembrane region" description="Helical" evidence="11">
    <location>
        <begin position="16"/>
        <end position="37"/>
    </location>
</feature>
<dbReference type="eggNOG" id="COG3829">
    <property type="taxonomic scope" value="Bacteria"/>
</dbReference>
<evidence type="ECO:0000256" key="6">
    <source>
        <dbReference type="ARBA" id="ARBA00022777"/>
    </source>
</evidence>
<feature type="transmembrane region" description="Helical" evidence="11">
    <location>
        <begin position="69"/>
        <end position="87"/>
    </location>
</feature>
<dbReference type="GO" id="GO:0005524">
    <property type="term" value="F:ATP binding"/>
    <property type="evidence" value="ECO:0007669"/>
    <property type="project" value="UniProtKB-KW"/>
</dbReference>
<dbReference type="InParanoid" id="Q01XM8"/>
<keyword evidence="11" id="KW-0812">Transmembrane</keyword>
<organism evidence="15">
    <name type="scientific">Solibacter usitatus (strain Ellin6076)</name>
    <dbReference type="NCBI Taxonomy" id="234267"/>
    <lineage>
        <taxon>Bacteria</taxon>
        <taxon>Pseudomonadati</taxon>
        <taxon>Acidobacteriota</taxon>
        <taxon>Terriglobia</taxon>
        <taxon>Bryobacterales</taxon>
        <taxon>Solibacteraceae</taxon>
        <taxon>Candidatus Solibacter</taxon>
    </lineage>
</organism>
<feature type="modified residue" description="4-aspartylphosphate" evidence="9">
    <location>
        <position position="740"/>
    </location>
</feature>
<dbReference type="InterPro" id="IPR036890">
    <property type="entry name" value="HATPase_C_sf"/>
</dbReference>
<evidence type="ECO:0000256" key="4">
    <source>
        <dbReference type="ARBA" id="ARBA00022679"/>
    </source>
</evidence>
<dbReference type="PRINTS" id="PR00344">
    <property type="entry name" value="BCTRLSENSOR"/>
</dbReference>
<dbReference type="SUPFAM" id="SSF52172">
    <property type="entry name" value="CheY-like"/>
    <property type="match status" value="2"/>
</dbReference>
<evidence type="ECO:0000256" key="7">
    <source>
        <dbReference type="ARBA" id="ARBA00022840"/>
    </source>
</evidence>
<proteinExistence type="predicted"/>
<dbReference type="Pfam" id="PF02518">
    <property type="entry name" value="HATPase_c"/>
    <property type="match status" value="1"/>
</dbReference>
<evidence type="ECO:0000313" key="15">
    <source>
        <dbReference type="EMBL" id="ABJ85587.1"/>
    </source>
</evidence>
<dbReference type="OrthoDB" id="9815750at2"/>
<feature type="coiled-coil region" evidence="10">
    <location>
        <begin position="181"/>
        <end position="208"/>
    </location>
</feature>
<keyword evidence="11" id="KW-1133">Transmembrane helix</keyword>
<evidence type="ECO:0000256" key="10">
    <source>
        <dbReference type="SAM" id="Coils"/>
    </source>
</evidence>
<name>Q01XM8_SOLUE</name>
<feature type="transmembrane region" description="Helical" evidence="11">
    <location>
        <begin position="120"/>
        <end position="141"/>
    </location>
</feature>
<keyword evidence="4 15" id="KW-0808">Transferase</keyword>
<dbReference type="InterPro" id="IPR004358">
    <property type="entry name" value="Sig_transdc_His_kin-like_C"/>
</dbReference>
<dbReference type="InterPro" id="IPR036097">
    <property type="entry name" value="HisK_dim/P_sf"/>
</dbReference>
<dbReference type="InterPro" id="IPR035965">
    <property type="entry name" value="PAS-like_dom_sf"/>
</dbReference>
<evidence type="ECO:0000256" key="3">
    <source>
        <dbReference type="ARBA" id="ARBA00022553"/>
    </source>
</evidence>
<keyword evidence="10" id="KW-0175">Coiled coil</keyword>
<dbReference type="EMBL" id="CP000473">
    <property type="protein sequence ID" value="ABJ85587.1"/>
    <property type="molecule type" value="Genomic_DNA"/>
</dbReference>
<dbReference type="CDD" id="cd00156">
    <property type="entry name" value="REC"/>
    <property type="match status" value="2"/>
</dbReference>
<reference evidence="15" key="1">
    <citation type="submission" date="2006-10" db="EMBL/GenBank/DDBJ databases">
        <title>Complete sequence of Solibacter usitatus Ellin6076.</title>
        <authorList>
            <consortium name="US DOE Joint Genome Institute"/>
            <person name="Copeland A."/>
            <person name="Lucas S."/>
            <person name="Lapidus A."/>
            <person name="Barry K."/>
            <person name="Detter J.C."/>
            <person name="Glavina del Rio T."/>
            <person name="Hammon N."/>
            <person name="Israni S."/>
            <person name="Dalin E."/>
            <person name="Tice H."/>
            <person name="Pitluck S."/>
            <person name="Thompson L.S."/>
            <person name="Brettin T."/>
            <person name="Bruce D."/>
            <person name="Han C."/>
            <person name="Tapia R."/>
            <person name="Gilna P."/>
            <person name="Schmutz J."/>
            <person name="Larimer F."/>
            <person name="Land M."/>
            <person name="Hauser L."/>
            <person name="Kyrpides N."/>
            <person name="Mikhailova N."/>
            <person name="Janssen P.H."/>
            <person name="Kuske C.R."/>
            <person name="Richardson P."/>
        </authorList>
    </citation>
    <scope>NUCLEOTIDE SEQUENCE</scope>
    <source>
        <strain evidence="15">Ellin6076</strain>
    </source>
</reference>
<dbReference type="InterPro" id="IPR013767">
    <property type="entry name" value="PAS_fold"/>
</dbReference>
<dbReference type="SMART" id="SM00091">
    <property type="entry name" value="PAS"/>
    <property type="match status" value="1"/>
</dbReference>
<evidence type="ECO:0000256" key="9">
    <source>
        <dbReference type="PROSITE-ProRule" id="PRU00169"/>
    </source>
</evidence>
<keyword evidence="11" id="KW-0472">Membrane</keyword>
<evidence type="ECO:0000256" key="5">
    <source>
        <dbReference type="ARBA" id="ARBA00022741"/>
    </source>
</evidence>
<evidence type="ECO:0000256" key="8">
    <source>
        <dbReference type="ARBA" id="ARBA00023012"/>
    </source>
</evidence>
<dbReference type="InterPro" id="IPR003661">
    <property type="entry name" value="HisK_dim/P_dom"/>
</dbReference>
<dbReference type="PROSITE" id="PS50112">
    <property type="entry name" value="PAS"/>
    <property type="match status" value="1"/>
</dbReference>
<dbReference type="AlphaFoldDB" id="Q01XM8"/>
<dbReference type="KEGG" id="sus:Acid_4628"/>
<evidence type="ECO:0000256" key="11">
    <source>
        <dbReference type="SAM" id="Phobius"/>
    </source>
</evidence>
<dbReference type="Gene3D" id="1.10.287.130">
    <property type="match status" value="1"/>
</dbReference>
<feature type="transmembrane region" description="Helical" evidence="11">
    <location>
        <begin position="43"/>
        <end position="62"/>
    </location>
</feature>
<feature type="domain" description="Histidine kinase" evidence="12">
    <location>
        <begin position="337"/>
        <end position="548"/>
    </location>
</feature>
<dbReference type="CDD" id="cd00130">
    <property type="entry name" value="PAS"/>
    <property type="match status" value="1"/>
</dbReference>
<dbReference type="Gene3D" id="3.30.565.10">
    <property type="entry name" value="Histidine kinase-like ATPase, C-terminal domain"/>
    <property type="match status" value="1"/>
</dbReference>
<dbReference type="STRING" id="234267.Acid_4628"/>
<accession>Q01XM8</accession>
<dbReference type="GO" id="GO:0000155">
    <property type="term" value="F:phosphorelay sensor kinase activity"/>
    <property type="evidence" value="ECO:0007669"/>
    <property type="project" value="InterPro"/>
</dbReference>
<dbReference type="HOGENOM" id="CLU_344149_0_0_0"/>
<protein>
    <recommendedName>
        <fullName evidence="2">histidine kinase</fullName>
        <ecNumber evidence="2">2.7.13.3</ecNumber>
    </recommendedName>
</protein>
<dbReference type="NCBIfam" id="TIGR00229">
    <property type="entry name" value="sensory_box"/>
    <property type="match status" value="1"/>
</dbReference>
<feature type="modified residue" description="4-aspartylphosphate" evidence="9">
    <location>
        <position position="618"/>
    </location>
</feature>
<evidence type="ECO:0000256" key="1">
    <source>
        <dbReference type="ARBA" id="ARBA00000085"/>
    </source>
</evidence>
<dbReference type="SMART" id="SM00448">
    <property type="entry name" value="REC"/>
    <property type="match status" value="2"/>
</dbReference>
<dbReference type="CDD" id="cd00082">
    <property type="entry name" value="HisKA"/>
    <property type="match status" value="1"/>
</dbReference>
<dbReference type="SUPFAM" id="SSF55874">
    <property type="entry name" value="ATPase domain of HSP90 chaperone/DNA topoisomerase II/histidine kinase"/>
    <property type="match status" value="1"/>
</dbReference>
<dbReference type="Pfam" id="PF00072">
    <property type="entry name" value="Response_reg"/>
    <property type="match status" value="2"/>
</dbReference>
<keyword evidence="3 9" id="KW-0597">Phosphoprotein</keyword>